<accession>A0A8J7TKW8</accession>
<protein>
    <submittedName>
        <fullName evidence="1">Sel1 repeat family protein</fullName>
    </submittedName>
</protein>
<evidence type="ECO:0000313" key="2">
    <source>
        <dbReference type="Proteomes" id="UP000664277"/>
    </source>
</evidence>
<name>A0A8J7TKW8_9BACT</name>
<dbReference type="InterPro" id="IPR006597">
    <property type="entry name" value="Sel1-like"/>
</dbReference>
<gene>
    <name evidence="1" type="ORF">J0M35_08650</name>
</gene>
<dbReference type="InterPro" id="IPR011990">
    <property type="entry name" value="TPR-like_helical_dom_sf"/>
</dbReference>
<dbReference type="PANTHER" id="PTHR45011:SF1">
    <property type="entry name" value="DAP3-BINDING CELL DEATH ENHANCER 1"/>
    <property type="match status" value="1"/>
</dbReference>
<organism evidence="1 2">
    <name type="scientific">Candidatus Obscuribacter phosphatis</name>
    <dbReference type="NCBI Taxonomy" id="1906157"/>
    <lineage>
        <taxon>Bacteria</taxon>
        <taxon>Bacillati</taxon>
        <taxon>Candidatus Melainabacteria</taxon>
        <taxon>Candidatus Obscuribacterales</taxon>
        <taxon>Candidatus Obscuribacteraceae</taxon>
        <taxon>Candidatus Obscuribacter</taxon>
    </lineage>
</organism>
<proteinExistence type="predicted"/>
<dbReference type="PANTHER" id="PTHR45011">
    <property type="entry name" value="DAP3-BINDING CELL DEATH ENHANCER 1"/>
    <property type="match status" value="1"/>
</dbReference>
<dbReference type="InterPro" id="IPR052748">
    <property type="entry name" value="ISR_Activator"/>
</dbReference>
<dbReference type="Gene3D" id="1.25.40.10">
    <property type="entry name" value="Tetratricopeptide repeat domain"/>
    <property type="match status" value="1"/>
</dbReference>
<dbReference type="SMART" id="SM00671">
    <property type="entry name" value="SEL1"/>
    <property type="match status" value="3"/>
</dbReference>
<dbReference type="Pfam" id="PF08238">
    <property type="entry name" value="Sel1"/>
    <property type="match status" value="3"/>
</dbReference>
<dbReference type="Proteomes" id="UP000664277">
    <property type="component" value="Unassembled WGS sequence"/>
</dbReference>
<comment type="caution">
    <text evidence="1">The sequence shown here is derived from an EMBL/GenBank/DDBJ whole genome shotgun (WGS) entry which is preliminary data.</text>
</comment>
<reference evidence="1" key="1">
    <citation type="submission" date="2021-02" db="EMBL/GenBank/DDBJ databases">
        <title>Genome-Resolved Metagenomics of a Microbial Community Performing Photosynthetic Biological Nutrient Removal.</title>
        <authorList>
            <person name="Mcdaniel E.A."/>
        </authorList>
    </citation>
    <scope>NUCLEOTIDE SEQUENCE</scope>
    <source>
        <strain evidence="1">UWPOB_OBS1</strain>
    </source>
</reference>
<dbReference type="EMBL" id="JAFLCK010000010">
    <property type="protein sequence ID" value="MBN8660415.1"/>
    <property type="molecule type" value="Genomic_DNA"/>
</dbReference>
<dbReference type="AlphaFoldDB" id="A0A8J7TKW8"/>
<evidence type="ECO:0000313" key="1">
    <source>
        <dbReference type="EMBL" id="MBN8660415.1"/>
    </source>
</evidence>
<sequence>MQSYQYRVRDCGNVAWGGRVRAMALVVLLFVATPGACAEPAKRSSSGEGRFQAACSALKKKQYKKAVHTLLKLDQANDGKGQTVLGLLHEKGLGVKQDFSKALAYYRKAAKQGIPEAESNLGHLLLRLKRDVVQDTKEGIDWLERAANHGILEAQVTMGKLLNEGRRLPINNSKAAYYLHRAAQRGSREAQRMLDDIPQLREAHQALLQGGAQYQTGMENLTRSWVGYADIVNNLNTASSYSRK</sequence>
<dbReference type="SUPFAM" id="SSF81901">
    <property type="entry name" value="HCP-like"/>
    <property type="match status" value="1"/>
</dbReference>